<dbReference type="InterPro" id="IPR035923">
    <property type="entry name" value="TT1751-like_sf"/>
</dbReference>
<dbReference type="InParanoid" id="A0A0F7IFP2"/>
<feature type="domain" description="DUF302" evidence="1">
    <location>
        <begin position="34"/>
        <end position="96"/>
    </location>
</feature>
<evidence type="ECO:0000313" key="3">
    <source>
        <dbReference type="Proteomes" id="UP000034723"/>
    </source>
</evidence>
<evidence type="ECO:0000313" key="2">
    <source>
        <dbReference type="EMBL" id="AKG91692.1"/>
    </source>
</evidence>
<dbReference type="STRING" id="113653.GAH_00983"/>
<dbReference type="SUPFAM" id="SSF103247">
    <property type="entry name" value="TT1751-like"/>
    <property type="match status" value="1"/>
</dbReference>
<dbReference type="Proteomes" id="UP000034723">
    <property type="component" value="Chromosome"/>
</dbReference>
<sequence>MVGYGKVVDLGFDEAVERVKERLAEEGFSVVCEIDVGKTIREKIGKEIGRYVILGACNPHHSFNVLSANREFGLLMPCNVVVYSLDDGVHISAITPLALAQQFGDERITETAGEVEESLKRVIDSI</sequence>
<keyword evidence="3" id="KW-1185">Reference proteome</keyword>
<name>A0A0F7IFP2_9EURY</name>
<evidence type="ECO:0000259" key="1">
    <source>
        <dbReference type="Pfam" id="PF03625"/>
    </source>
</evidence>
<protein>
    <recommendedName>
        <fullName evidence="1">DUF302 domain-containing protein</fullName>
    </recommendedName>
</protein>
<dbReference type="KEGG" id="gah:GAH_00983"/>
<dbReference type="InterPro" id="IPR016796">
    <property type="entry name" value="UCP021774"/>
</dbReference>
<accession>A0A0F7IFP2</accession>
<reference evidence="2 3" key="1">
    <citation type="submission" date="2015-04" db="EMBL/GenBank/DDBJ databases">
        <title>The complete genome sequence of the hyperthermophilic, obligate iron-reducing archaeon Geoglobus ahangari strain 234T.</title>
        <authorList>
            <person name="Manzella M.P."/>
            <person name="Holmes D.E."/>
            <person name="Rocheleau J.M."/>
            <person name="Chung A."/>
            <person name="Reguera G."/>
            <person name="Kashefi K."/>
        </authorList>
    </citation>
    <scope>NUCLEOTIDE SEQUENCE [LARGE SCALE GENOMIC DNA]</scope>
    <source>
        <strain evidence="2 3">234</strain>
    </source>
</reference>
<organism evidence="2 3">
    <name type="scientific">Geoglobus ahangari</name>
    <dbReference type="NCBI Taxonomy" id="113653"/>
    <lineage>
        <taxon>Archaea</taxon>
        <taxon>Methanobacteriati</taxon>
        <taxon>Methanobacteriota</taxon>
        <taxon>Archaeoglobi</taxon>
        <taxon>Archaeoglobales</taxon>
        <taxon>Archaeoglobaceae</taxon>
        <taxon>Geoglobus</taxon>
    </lineage>
</organism>
<gene>
    <name evidence="2" type="ORF">GAH_00983</name>
</gene>
<dbReference type="EMBL" id="CP011267">
    <property type="protein sequence ID" value="AKG91692.1"/>
    <property type="molecule type" value="Genomic_DNA"/>
</dbReference>
<dbReference type="CDD" id="cd14797">
    <property type="entry name" value="DUF302"/>
    <property type="match status" value="1"/>
</dbReference>
<dbReference type="GeneID" id="24803560"/>
<proteinExistence type="predicted"/>
<dbReference type="HOGENOM" id="CLU_126998_1_1_2"/>
<dbReference type="AlphaFoldDB" id="A0A0F7IFP2"/>
<dbReference type="RefSeq" id="WP_048095019.1">
    <property type="nucleotide sequence ID" value="NZ_CP011267.1"/>
</dbReference>
<dbReference type="PANTHER" id="PTHR38342:SF1">
    <property type="entry name" value="SLR5037 PROTEIN"/>
    <property type="match status" value="1"/>
</dbReference>
<dbReference type="OrthoDB" id="2559at2157"/>
<dbReference type="PIRSF" id="PIRSF021774">
    <property type="entry name" value="UCP021774"/>
    <property type="match status" value="1"/>
</dbReference>
<dbReference type="Pfam" id="PF03625">
    <property type="entry name" value="DUF302"/>
    <property type="match status" value="1"/>
</dbReference>
<dbReference type="PATRIC" id="fig|113653.22.peg.981"/>
<dbReference type="Gene3D" id="3.30.310.70">
    <property type="entry name" value="TT1751-like domain"/>
    <property type="match status" value="1"/>
</dbReference>
<dbReference type="PANTHER" id="PTHR38342">
    <property type="entry name" value="SLR5037 PROTEIN"/>
    <property type="match status" value="1"/>
</dbReference>
<dbReference type="InterPro" id="IPR005180">
    <property type="entry name" value="DUF302"/>
</dbReference>